<dbReference type="FunFam" id="3.40.50.300:FF:000356">
    <property type="entry name" value="DNA repair protein RecN"/>
    <property type="match status" value="1"/>
</dbReference>
<evidence type="ECO:0000256" key="2">
    <source>
        <dbReference type="ARBA" id="ARBA00009441"/>
    </source>
</evidence>
<sequence>MIRALSIRNLAVIDSVELTFGSGLHVLTGETGAGKSIMIDAISLVLGARGSSELVRHGAKKAEIAALFEFPEKHPVWQKLDDYGLNADDDGTLLIKRDIAQNGKSTCRVNGQIVTLTMLRQIGSLFIDVHGQHDHQSLLREEEHVAWLDAYAGEQLQRLKQEYRQLYSEYRQVEHDHRRLTEGERETVQRIDLLEFQAKEIAAARLSEDEEERLQRRRQKLAHMEKLVQHVQDAYYTLKSDGQVMNDISRALAQVETAAGYDPELNDVAEMVRNAYYQLEEAAVTLGRQAEGQEFDERELNEVEARLHVIEQLKRKYGSTVRDIIQYGERVEAELDVLKNREFHSAELKSRLDELQKQLIVKARGLSQMRREAARTLEQEVERELAQLHMKQTTFRIEFQALARAEEDRPLYKDGWDRLRFTISPNPGEPPKPLAKIASGGELSRVMLALKTIFHDVDEAGTLIFDEIDTGVSGRAAQAIAEKLYRIAKKRQVLCVTHLPQVASMADCHFYIDKQVESDSAVTNVRVLSQQDRINELARMLGGVEVTQKTKQHAEEMLRLAAQSKKGA</sequence>
<dbReference type="PANTHER" id="PTHR11059:SF0">
    <property type="entry name" value="DNA REPAIR PROTEIN RECN"/>
    <property type="match status" value="1"/>
</dbReference>
<proteinExistence type="inferred from homology"/>
<dbReference type="RefSeq" id="WP_077720461.1">
    <property type="nucleotide sequence ID" value="NZ_CP019699.1"/>
</dbReference>
<dbReference type="EMBL" id="CP019699">
    <property type="protein sequence ID" value="AQS56605.1"/>
    <property type="molecule type" value="Genomic_DNA"/>
</dbReference>
<feature type="domain" description="RecF/RecN/SMC N-terminal" evidence="11">
    <location>
        <begin position="2"/>
        <end position="512"/>
    </location>
</feature>
<dbReference type="CDD" id="cd03241">
    <property type="entry name" value="ABC_RecN"/>
    <property type="match status" value="2"/>
</dbReference>
<dbReference type="STRING" id="1471761.B0W44_13385"/>
<evidence type="ECO:0000256" key="10">
    <source>
        <dbReference type="SAM" id="Coils"/>
    </source>
</evidence>
<dbReference type="InterPro" id="IPR003395">
    <property type="entry name" value="RecF/RecN/SMC_N"/>
</dbReference>
<evidence type="ECO:0000256" key="4">
    <source>
        <dbReference type="ARBA" id="ARBA00022741"/>
    </source>
</evidence>
<dbReference type="KEGG" id="ntr:B0W44_13385"/>
<evidence type="ECO:0000313" key="12">
    <source>
        <dbReference type="EMBL" id="AQS56605.1"/>
    </source>
</evidence>
<evidence type="ECO:0000256" key="6">
    <source>
        <dbReference type="ARBA" id="ARBA00022840"/>
    </source>
</evidence>
<dbReference type="PIRSF" id="PIRSF003128">
    <property type="entry name" value="RecN"/>
    <property type="match status" value="1"/>
</dbReference>
<evidence type="ECO:0000313" key="13">
    <source>
        <dbReference type="Proteomes" id="UP000188603"/>
    </source>
</evidence>
<gene>
    <name evidence="12" type="ORF">B0W44_13385</name>
</gene>
<dbReference type="InterPro" id="IPR027417">
    <property type="entry name" value="P-loop_NTPase"/>
</dbReference>
<keyword evidence="6" id="KW-0067">ATP-binding</keyword>
<dbReference type="OrthoDB" id="9806954at2"/>
<dbReference type="InterPro" id="IPR004604">
    <property type="entry name" value="DNA_recomb/repair_RecN"/>
</dbReference>
<dbReference type="AlphaFoldDB" id="A0A1U9K970"/>
<dbReference type="Gene3D" id="3.40.50.300">
    <property type="entry name" value="P-loop containing nucleotide triphosphate hydrolases"/>
    <property type="match status" value="2"/>
</dbReference>
<dbReference type="NCBIfam" id="TIGR00634">
    <property type="entry name" value="recN"/>
    <property type="match status" value="1"/>
</dbReference>
<keyword evidence="13" id="KW-1185">Reference proteome</keyword>
<name>A0A1U9K970_9BACL</name>
<comment type="similarity">
    <text evidence="2 9">Belongs to the RecN family.</text>
</comment>
<dbReference type="Pfam" id="PF02463">
    <property type="entry name" value="SMC_N"/>
    <property type="match status" value="1"/>
</dbReference>
<reference evidence="12 13" key="1">
    <citation type="journal article" date="2015" name="Int. J. Syst. Evol. Microbiol.">
        <title>Novibacillus thermophilus gen. nov., sp. nov., a Gram-staining-negative and moderately thermophilic member of the family Thermoactinomycetaceae.</title>
        <authorList>
            <person name="Yang G."/>
            <person name="Chen J."/>
            <person name="Zhou S."/>
        </authorList>
    </citation>
    <scope>NUCLEOTIDE SEQUENCE [LARGE SCALE GENOMIC DNA]</scope>
    <source>
        <strain evidence="12 13">SG-1</strain>
    </source>
</reference>
<dbReference type="GO" id="GO:0043590">
    <property type="term" value="C:bacterial nucleoid"/>
    <property type="evidence" value="ECO:0007669"/>
    <property type="project" value="TreeGrafter"/>
</dbReference>
<organism evidence="12 13">
    <name type="scientific">Novibacillus thermophilus</name>
    <dbReference type="NCBI Taxonomy" id="1471761"/>
    <lineage>
        <taxon>Bacteria</taxon>
        <taxon>Bacillati</taxon>
        <taxon>Bacillota</taxon>
        <taxon>Bacilli</taxon>
        <taxon>Bacillales</taxon>
        <taxon>Thermoactinomycetaceae</taxon>
        <taxon>Novibacillus</taxon>
    </lineage>
</organism>
<keyword evidence="10" id="KW-0175">Coiled coil</keyword>
<evidence type="ECO:0000256" key="3">
    <source>
        <dbReference type="ARBA" id="ARBA00021315"/>
    </source>
</evidence>
<evidence type="ECO:0000259" key="11">
    <source>
        <dbReference type="Pfam" id="PF02463"/>
    </source>
</evidence>
<evidence type="ECO:0000256" key="8">
    <source>
        <dbReference type="ARBA" id="ARBA00033408"/>
    </source>
</evidence>
<comment type="function">
    <text evidence="1 9">May be involved in recombinational repair of damaged DNA.</text>
</comment>
<dbReference type="PANTHER" id="PTHR11059">
    <property type="entry name" value="DNA REPAIR PROTEIN RECN"/>
    <property type="match status" value="1"/>
</dbReference>
<feature type="coiled-coil region" evidence="10">
    <location>
        <begin position="338"/>
        <end position="391"/>
    </location>
</feature>
<evidence type="ECO:0000256" key="7">
    <source>
        <dbReference type="ARBA" id="ARBA00023204"/>
    </source>
</evidence>
<dbReference type="NCBIfam" id="NF008121">
    <property type="entry name" value="PRK10869.1"/>
    <property type="match status" value="1"/>
</dbReference>
<dbReference type="SUPFAM" id="SSF52540">
    <property type="entry name" value="P-loop containing nucleoside triphosphate hydrolases"/>
    <property type="match status" value="1"/>
</dbReference>
<evidence type="ECO:0000256" key="9">
    <source>
        <dbReference type="PIRNR" id="PIRNR003128"/>
    </source>
</evidence>
<evidence type="ECO:0000256" key="5">
    <source>
        <dbReference type="ARBA" id="ARBA00022763"/>
    </source>
</evidence>
<dbReference type="Proteomes" id="UP000188603">
    <property type="component" value="Chromosome"/>
</dbReference>
<evidence type="ECO:0000256" key="1">
    <source>
        <dbReference type="ARBA" id="ARBA00003618"/>
    </source>
</evidence>
<dbReference type="GO" id="GO:0009432">
    <property type="term" value="P:SOS response"/>
    <property type="evidence" value="ECO:0007669"/>
    <property type="project" value="TreeGrafter"/>
</dbReference>
<accession>A0A1U9K970</accession>
<dbReference type="GO" id="GO:0006281">
    <property type="term" value="P:DNA repair"/>
    <property type="evidence" value="ECO:0007669"/>
    <property type="project" value="UniProtKB-KW"/>
</dbReference>
<protein>
    <recommendedName>
        <fullName evidence="3 9">DNA repair protein RecN</fullName>
    </recommendedName>
    <alternativeName>
        <fullName evidence="8 9">Recombination protein N</fullName>
    </alternativeName>
</protein>
<keyword evidence="4" id="KW-0547">Nucleotide-binding</keyword>
<keyword evidence="7 9" id="KW-0234">DNA repair</keyword>
<keyword evidence="5 9" id="KW-0227">DNA damage</keyword>
<dbReference type="GO" id="GO:0005524">
    <property type="term" value="F:ATP binding"/>
    <property type="evidence" value="ECO:0007669"/>
    <property type="project" value="UniProtKB-KW"/>
</dbReference>
<dbReference type="FunFam" id="3.40.50.300:FF:000319">
    <property type="entry name" value="DNA repair protein RecN"/>
    <property type="match status" value="1"/>
</dbReference>
<dbReference type="GO" id="GO:0006310">
    <property type="term" value="P:DNA recombination"/>
    <property type="evidence" value="ECO:0007669"/>
    <property type="project" value="InterPro"/>
</dbReference>